<reference evidence="3 4" key="1">
    <citation type="journal article" date="2018" name="Genome Biol. Evol.">
        <title>Multiple Roots of Fruiting Body Formation in Amoebozoa.</title>
        <authorList>
            <person name="Hillmann F."/>
            <person name="Forbes G."/>
            <person name="Novohradska S."/>
            <person name="Ferling I."/>
            <person name="Riege K."/>
            <person name="Groth M."/>
            <person name="Westermann M."/>
            <person name="Marz M."/>
            <person name="Spaller T."/>
            <person name="Winckler T."/>
            <person name="Schaap P."/>
            <person name="Glockner G."/>
        </authorList>
    </citation>
    <scope>NUCLEOTIDE SEQUENCE [LARGE SCALE GENOMIC DNA]</scope>
    <source>
        <strain evidence="3 4">Jena</strain>
    </source>
</reference>
<evidence type="ECO:0000313" key="4">
    <source>
        <dbReference type="Proteomes" id="UP000241769"/>
    </source>
</evidence>
<evidence type="ECO:0000256" key="2">
    <source>
        <dbReference type="ARBA" id="ARBA00022705"/>
    </source>
</evidence>
<comment type="similarity">
    <text evidence="1">Belongs to the DCC1 family.</text>
</comment>
<accession>A0A2P6NSQ5</accession>
<dbReference type="EMBL" id="MDYQ01000024">
    <property type="protein sequence ID" value="PRP86995.1"/>
    <property type="molecule type" value="Genomic_DNA"/>
</dbReference>
<dbReference type="Pfam" id="PF09724">
    <property type="entry name" value="Dcc1"/>
    <property type="match status" value="1"/>
</dbReference>
<sequence>MSYDITIPSSFDSEKIRLFEVDEDLLSRLSNGSTQLVMRGDGASEAVLCSSNTTYLLRTVESTNTTLLFRQHQNIDPKEKHGTNIIPEAVSSVDHHIELVKIQPKLQMLRTMLYECPYRGSNEMEGEGNRYSRDDLRKRVQASDAEVEEALKDLGAFEIQGHLRVFAPEYESELTDTILAEIASNDMQIDGFSEESVTDAVENGSGGEIDRGDIRLCLRNFTKNSQRPKCLALDPQRVAVHKANQLFKIKKIWNLDDFIAQWEAYMPHGLGAPQLDFIGGVAITDKNSIEHYPKWQLAGDQRTRIRQLFQKKQFWKTQEIAPYVSDIVPPGATTDQFMLKVARMRKTSAGDVWGAS</sequence>
<evidence type="ECO:0000256" key="1">
    <source>
        <dbReference type="ARBA" id="ARBA00007017"/>
    </source>
</evidence>
<protein>
    <submittedName>
        <fullName evidence="3">Sister chromatid cohesion protein DCC1</fullName>
    </submittedName>
</protein>
<dbReference type="AlphaFoldDB" id="A0A2P6NSQ5"/>
<keyword evidence="2" id="KW-0235">DNA replication</keyword>
<keyword evidence="4" id="KW-1185">Reference proteome</keyword>
<proteinExistence type="inferred from homology"/>
<dbReference type="GO" id="GO:0006260">
    <property type="term" value="P:DNA replication"/>
    <property type="evidence" value="ECO:0007669"/>
    <property type="project" value="UniProtKB-KW"/>
</dbReference>
<dbReference type="GO" id="GO:0000785">
    <property type="term" value="C:chromatin"/>
    <property type="evidence" value="ECO:0007669"/>
    <property type="project" value="TreeGrafter"/>
</dbReference>
<dbReference type="PANTHER" id="PTHR13395:SF6">
    <property type="entry name" value="SISTER CHROMATID COHESION PROTEIN DCC1"/>
    <property type="match status" value="1"/>
</dbReference>
<comment type="caution">
    <text evidence="3">The sequence shown here is derived from an EMBL/GenBank/DDBJ whole genome shotgun (WGS) entry which is preliminary data.</text>
</comment>
<dbReference type="Proteomes" id="UP000241769">
    <property type="component" value="Unassembled WGS sequence"/>
</dbReference>
<dbReference type="STRING" id="1890364.A0A2P6NSQ5"/>
<dbReference type="GO" id="GO:0000775">
    <property type="term" value="C:chromosome, centromeric region"/>
    <property type="evidence" value="ECO:0007669"/>
    <property type="project" value="TreeGrafter"/>
</dbReference>
<organism evidence="3 4">
    <name type="scientific">Planoprotostelium fungivorum</name>
    <dbReference type="NCBI Taxonomy" id="1890364"/>
    <lineage>
        <taxon>Eukaryota</taxon>
        <taxon>Amoebozoa</taxon>
        <taxon>Evosea</taxon>
        <taxon>Variosea</taxon>
        <taxon>Cavosteliida</taxon>
        <taxon>Cavosteliaceae</taxon>
        <taxon>Planoprotostelium</taxon>
    </lineage>
</organism>
<evidence type="ECO:0000313" key="3">
    <source>
        <dbReference type="EMBL" id="PRP86995.1"/>
    </source>
</evidence>
<dbReference type="GO" id="GO:0034088">
    <property type="term" value="P:maintenance of mitotic sister chromatid cohesion"/>
    <property type="evidence" value="ECO:0007669"/>
    <property type="project" value="TreeGrafter"/>
</dbReference>
<name>A0A2P6NSQ5_9EUKA</name>
<dbReference type="OrthoDB" id="5199543at2759"/>
<dbReference type="GO" id="GO:0031390">
    <property type="term" value="C:Ctf18 RFC-like complex"/>
    <property type="evidence" value="ECO:0007669"/>
    <property type="project" value="InterPro"/>
</dbReference>
<dbReference type="InterPro" id="IPR019128">
    <property type="entry name" value="Dcc1"/>
</dbReference>
<dbReference type="PANTHER" id="PTHR13395">
    <property type="entry name" value="SISTER CHROMATID COHESION PROTEIN DCC1-RELATED"/>
    <property type="match status" value="1"/>
</dbReference>
<dbReference type="FunCoup" id="A0A2P6NSQ5">
    <property type="interactions" value="304"/>
</dbReference>
<gene>
    <name evidence="3" type="ORF">PROFUN_04977</name>
</gene>
<dbReference type="InParanoid" id="A0A2P6NSQ5"/>